<dbReference type="Gene3D" id="1.10.150.520">
    <property type="match status" value="1"/>
</dbReference>
<dbReference type="Pfam" id="PF00702">
    <property type="entry name" value="Hydrolase"/>
    <property type="match status" value="1"/>
</dbReference>
<evidence type="ECO:0000313" key="5">
    <source>
        <dbReference type="EMBL" id="MEQ2473238.1"/>
    </source>
</evidence>
<keyword evidence="2" id="KW-0479">Metal-binding</keyword>
<dbReference type="PRINTS" id="PR00413">
    <property type="entry name" value="HADHALOGNASE"/>
</dbReference>
<gene>
    <name evidence="5" type="ORF">WMO29_12190</name>
</gene>
<dbReference type="Proteomes" id="UP001438008">
    <property type="component" value="Unassembled WGS sequence"/>
</dbReference>
<keyword evidence="6" id="KW-1185">Reference proteome</keyword>
<keyword evidence="3 5" id="KW-0378">Hydrolase</keyword>
<reference evidence="5 6" key="1">
    <citation type="submission" date="2024-03" db="EMBL/GenBank/DDBJ databases">
        <title>Human intestinal bacterial collection.</title>
        <authorList>
            <person name="Pauvert C."/>
            <person name="Hitch T.C.A."/>
            <person name="Clavel T."/>
        </authorList>
    </citation>
    <scope>NUCLEOTIDE SEQUENCE [LARGE SCALE GENOMIC DNA]</scope>
    <source>
        <strain evidence="5 6">CLA-AA-H132</strain>
    </source>
</reference>
<dbReference type="GO" id="GO:0016787">
    <property type="term" value="F:hydrolase activity"/>
    <property type="evidence" value="ECO:0007669"/>
    <property type="project" value="UniProtKB-KW"/>
</dbReference>
<dbReference type="InterPro" id="IPR023214">
    <property type="entry name" value="HAD_sf"/>
</dbReference>
<accession>A0ABV1FJI5</accession>
<name>A0ABV1FJI5_9FIRM</name>
<dbReference type="InterPro" id="IPR051400">
    <property type="entry name" value="HAD-like_hydrolase"/>
</dbReference>
<dbReference type="InterPro" id="IPR036412">
    <property type="entry name" value="HAD-like_sf"/>
</dbReference>
<evidence type="ECO:0000313" key="6">
    <source>
        <dbReference type="Proteomes" id="UP001438008"/>
    </source>
</evidence>
<protein>
    <submittedName>
        <fullName evidence="5">HAD-IA family hydrolase</fullName>
    </submittedName>
</protein>
<organism evidence="5 6">
    <name type="scientific">Laedolimicola intestinihominis</name>
    <dbReference type="NCBI Taxonomy" id="3133166"/>
    <lineage>
        <taxon>Bacteria</taxon>
        <taxon>Bacillati</taxon>
        <taxon>Bacillota</taxon>
        <taxon>Clostridia</taxon>
        <taxon>Lachnospirales</taxon>
        <taxon>Lachnospiraceae</taxon>
        <taxon>Laedolimicola</taxon>
    </lineage>
</organism>
<dbReference type="Gene3D" id="3.40.50.1000">
    <property type="entry name" value="HAD superfamily/HAD-like"/>
    <property type="match status" value="1"/>
</dbReference>
<proteinExistence type="predicted"/>
<dbReference type="RefSeq" id="WP_349164976.1">
    <property type="nucleotide sequence ID" value="NZ_JBBMFE010000012.1"/>
</dbReference>
<dbReference type="PANTHER" id="PTHR46470:SF2">
    <property type="entry name" value="GLYCERALDEHYDE 3-PHOSPHATE PHOSPHATASE"/>
    <property type="match status" value="1"/>
</dbReference>
<dbReference type="NCBIfam" id="TIGR01549">
    <property type="entry name" value="HAD-SF-IA-v1"/>
    <property type="match status" value="1"/>
</dbReference>
<dbReference type="SFLD" id="SFLDG01129">
    <property type="entry name" value="C1.5:_HAD__Beta-PGM__Phosphata"/>
    <property type="match status" value="1"/>
</dbReference>
<evidence type="ECO:0000256" key="2">
    <source>
        <dbReference type="ARBA" id="ARBA00022723"/>
    </source>
</evidence>
<dbReference type="SUPFAM" id="SSF56784">
    <property type="entry name" value="HAD-like"/>
    <property type="match status" value="1"/>
</dbReference>
<comment type="cofactor">
    <cofactor evidence="1">
        <name>Mg(2+)</name>
        <dbReference type="ChEBI" id="CHEBI:18420"/>
    </cofactor>
</comment>
<dbReference type="SFLD" id="SFLDS00003">
    <property type="entry name" value="Haloacid_Dehalogenase"/>
    <property type="match status" value="1"/>
</dbReference>
<dbReference type="NCBIfam" id="TIGR01509">
    <property type="entry name" value="HAD-SF-IA-v3"/>
    <property type="match status" value="1"/>
</dbReference>
<dbReference type="PANTHER" id="PTHR46470">
    <property type="entry name" value="N-ACYLNEURAMINATE-9-PHOSPHATASE"/>
    <property type="match status" value="1"/>
</dbReference>
<dbReference type="InterPro" id="IPR006439">
    <property type="entry name" value="HAD-SF_hydro_IA"/>
</dbReference>
<evidence type="ECO:0000256" key="3">
    <source>
        <dbReference type="ARBA" id="ARBA00022801"/>
    </source>
</evidence>
<sequence>MIKEVVFDIDDTLYDYEKGHALGVERMAEYAEKELGIAKAYFRSEYKRMNEELKVRLGKDDAATHSRSIRLQNLLEQWGKPLFPHVEKLYHLYWDALLAESKAEPGSIEAIRALRKMGIGVGIGTDMTFWMQYQKLERFGFAPYITHMVTSQEAGHEKPHPEFMALCVKKAGCKPEEMVFVGDTFKKDVAGSAKAGMHPVWYRAKEKVLPEQTDLKPEDYKIIRHFDELVPYVKSLA</sequence>
<evidence type="ECO:0000256" key="1">
    <source>
        <dbReference type="ARBA" id="ARBA00001946"/>
    </source>
</evidence>
<evidence type="ECO:0000256" key="4">
    <source>
        <dbReference type="ARBA" id="ARBA00022842"/>
    </source>
</evidence>
<keyword evidence="4" id="KW-0460">Magnesium</keyword>
<comment type="caution">
    <text evidence="5">The sequence shown here is derived from an EMBL/GenBank/DDBJ whole genome shotgun (WGS) entry which is preliminary data.</text>
</comment>
<dbReference type="EMBL" id="JBBMFE010000012">
    <property type="protein sequence ID" value="MEQ2473238.1"/>
    <property type="molecule type" value="Genomic_DNA"/>
</dbReference>